<dbReference type="AlphaFoldDB" id="A0AAD9K4X2"/>
<dbReference type="PANTHER" id="PTHR47027">
    <property type="entry name" value="REVERSE TRANSCRIPTASE DOMAIN-CONTAINING PROTEIN"/>
    <property type="match status" value="1"/>
</dbReference>
<protein>
    <submittedName>
        <fullName evidence="1">Uncharacterized protein</fullName>
    </submittedName>
</protein>
<accession>A0AAD9K4X2</accession>
<evidence type="ECO:0000313" key="2">
    <source>
        <dbReference type="Proteomes" id="UP001209878"/>
    </source>
</evidence>
<organism evidence="1 2">
    <name type="scientific">Ridgeia piscesae</name>
    <name type="common">Tubeworm</name>
    <dbReference type="NCBI Taxonomy" id="27915"/>
    <lineage>
        <taxon>Eukaryota</taxon>
        <taxon>Metazoa</taxon>
        <taxon>Spiralia</taxon>
        <taxon>Lophotrochozoa</taxon>
        <taxon>Annelida</taxon>
        <taxon>Polychaeta</taxon>
        <taxon>Sedentaria</taxon>
        <taxon>Canalipalpata</taxon>
        <taxon>Sabellida</taxon>
        <taxon>Siboglinidae</taxon>
        <taxon>Ridgeia</taxon>
    </lineage>
</organism>
<keyword evidence="2" id="KW-1185">Reference proteome</keyword>
<evidence type="ECO:0000313" key="1">
    <source>
        <dbReference type="EMBL" id="KAK2164971.1"/>
    </source>
</evidence>
<sequence length="307" mass="34914">MNGFYNELKEVCEPKKKGYVNLKPTYGIVTYSDSKRVVARWNKHSLKLLNVPGDIDHETLEKVPQRNSKTNLDEIPTMDEMARAIAGLKDSKAPEGDGIPAEMQKIVDAFSDAPKSFGLKIDITNTEVLYQPNSTSTREEDIIFDGKKLSSVLEFIYRGSIASSNGCIGDDTHMRMATFSVNLGRLRQRLWNNEHVPMRVKGKLYRAIELPTLLYGAEAWTVYRRQVKKLHAFMMLHLISIMLITWMDNVTNKEILEQTGLPYMEDLLIINNLGWIGHLTGLSPDRLQKQLELSCIELSCNIPTQLK</sequence>
<comment type="caution">
    <text evidence="1">The sequence shown here is derived from an EMBL/GenBank/DDBJ whole genome shotgun (WGS) entry which is preliminary data.</text>
</comment>
<reference evidence="1" key="1">
    <citation type="journal article" date="2023" name="Mol. Biol. Evol.">
        <title>Third-Generation Sequencing Reveals the Adaptive Role of the Epigenome in Three Deep-Sea Polychaetes.</title>
        <authorList>
            <person name="Perez M."/>
            <person name="Aroh O."/>
            <person name="Sun Y."/>
            <person name="Lan Y."/>
            <person name="Juniper S.K."/>
            <person name="Young C.R."/>
            <person name="Angers B."/>
            <person name="Qian P.Y."/>
        </authorList>
    </citation>
    <scope>NUCLEOTIDE SEQUENCE</scope>
    <source>
        <strain evidence="1">R07B-5</strain>
    </source>
</reference>
<gene>
    <name evidence="1" type="ORF">NP493_1390g00004</name>
</gene>
<dbReference type="PANTHER" id="PTHR47027:SF20">
    <property type="entry name" value="REVERSE TRANSCRIPTASE-LIKE PROTEIN WITH RNA-DIRECTED DNA POLYMERASE DOMAIN"/>
    <property type="match status" value="1"/>
</dbReference>
<dbReference type="EMBL" id="JAODUO010001388">
    <property type="protein sequence ID" value="KAK2164971.1"/>
    <property type="molecule type" value="Genomic_DNA"/>
</dbReference>
<proteinExistence type="predicted"/>
<name>A0AAD9K4X2_RIDPI</name>
<dbReference type="Proteomes" id="UP001209878">
    <property type="component" value="Unassembled WGS sequence"/>
</dbReference>